<name>A0ABR8FYH9_9NOSO</name>
<organism evidence="1 2">
    <name type="scientific">Nostoc spongiaeforme FACHB-130</name>
    <dbReference type="NCBI Taxonomy" id="1357510"/>
    <lineage>
        <taxon>Bacteria</taxon>
        <taxon>Bacillati</taxon>
        <taxon>Cyanobacteriota</taxon>
        <taxon>Cyanophyceae</taxon>
        <taxon>Nostocales</taxon>
        <taxon>Nostocaceae</taxon>
        <taxon>Nostoc</taxon>
    </lineage>
</organism>
<dbReference type="PROSITE" id="PS51257">
    <property type="entry name" value="PROKAR_LIPOPROTEIN"/>
    <property type="match status" value="1"/>
</dbReference>
<sequence>MKLFNDLVTVAESTAPVIYVAFFSSIFSCRANLVPTNQSNNKHVQKWNFNLLKFLTNKQLTQNTTSPKHTQTSVAMKLSVGRLGSSSLAYSGEMLVRGADAKTSTTETSFSVTAVNKNC</sequence>
<evidence type="ECO:0000313" key="2">
    <source>
        <dbReference type="Proteomes" id="UP000603457"/>
    </source>
</evidence>
<protein>
    <submittedName>
        <fullName evidence="1">Uncharacterized protein</fullName>
    </submittedName>
</protein>
<proteinExistence type="predicted"/>
<gene>
    <name evidence="1" type="ORF">H6G74_19370</name>
</gene>
<reference evidence="1 2" key="1">
    <citation type="journal article" date="2020" name="ISME J.">
        <title>Comparative genomics reveals insights into cyanobacterial evolution and habitat adaptation.</title>
        <authorList>
            <person name="Chen M.Y."/>
            <person name="Teng W.K."/>
            <person name="Zhao L."/>
            <person name="Hu C.X."/>
            <person name="Zhou Y.K."/>
            <person name="Han B.P."/>
            <person name="Song L.R."/>
            <person name="Shu W.S."/>
        </authorList>
    </citation>
    <scope>NUCLEOTIDE SEQUENCE [LARGE SCALE GENOMIC DNA]</scope>
    <source>
        <strain evidence="1 2">FACHB-130</strain>
    </source>
</reference>
<evidence type="ECO:0000313" key="1">
    <source>
        <dbReference type="EMBL" id="MBD2596475.1"/>
    </source>
</evidence>
<comment type="caution">
    <text evidence="1">The sequence shown here is derived from an EMBL/GenBank/DDBJ whole genome shotgun (WGS) entry which is preliminary data.</text>
</comment>
<dbReference type="Proteomes" id="UP000603457">
    <property type="component" value="Unassembled WGS sequence"/>
</dbReference>
<keyword evidence="2" id="KW-1185">Reference proteome</keyword>
<dbReference type="RefSeq" id="WP_190969211.1">
    <property type="nucleotide sequence ID" value="NZ_JACJTB010000028.1"/>
</dbReference>
<accession>A0ABR8FYH9</accession>
<dbReference type="EMBL" id="JACJTB010000028">
    <property type="protein sequence ID" value="MBD2596475.1"/>
    <property type="molecule type" value="Genomic_DNA"/>
</dbReference>